<evidence type="ECO:0000256" key="4">
    <source>
        <dbReference type="ARBA" id="ARBA00023242"/>
    </source>
</evidence>
<dbReference type="PROSITE" id="PS50803">
    <property type="entry name" value="OAR"/>
    <property type="match status" value="1"/>
</dbReference>
<dbReference type="SUPFAM" id="SSF46689">
    <property type="entry name" value="Homeodomain-like"/>
    <property type="match status" value="1"/>
</dbReference>
<evidence type="ECO:0000313" key="11">
    <source>
        <dbReference type="Proteomes" id="UP001159405"/>
    </source>
</evidence>
<dbReference type="InterPro" id="IPR001356">
    <property type="entry name" value="HD"/>
</dbReference>
<feature type="compositionally biased region" description="Polar residues" evidence="7">
    <location>
        <begin position="1"/>
        <end position="11"/>
    </location>
</feature>
<feature type="region of interest" description="Disordered" evidence="7">
    <location>
        <begin position="262"/>
        <end position="285"/>
    </location>
</feature>
<dbReference type="InterPro" id="IPR003654">
    <property type="entry name" value="OAR_dom"/>
</dbReference>
<dbReference type="Gene3D" id="1.10.10.60">
    <property type="entry name" value="Homeodomain-like"/>
    <property type="match status" value="1"/>
</dbReference>
<comment type="subcellular location">
    <subcellularLocation>
        <location evidence="1 5 6">Nucleus</location>
    </subcellularLocation>
</comment>
<dbReference type="PROSITE" id="PS00027">
    <property type="entry name" value="HOMEOBOX_1"/>
    <property type="match status" value="1"/>
</dbReference>
<dbReference type="Pfam" id="PF03826">
    <property type="entry name" value="OAR"/>
    <property type="match status" value="1"/>
</dbReference>
<name>A0ABN8NIK6_9CNID</name>
<dbReference type="InterPro" id="IPR017970">
    <property type="entry name" value="Homeobox_CS"/>
</dbReference>
<dbReference type="CDD" id="cd00086">
    <property type="entry name" value="homeodomain"/>
    <property type="match status" value="1"/>
</dbReference>
<keyword evidence="2 5" id="KW-0238">DNA-binding</keyword>
<evidence type="ECO:0000256" key="6">
    <source>
        <dbReference type="RuleBase" id="RU000682"/>
    </source>
</evidence>
<evidence type="ECO:0000256" key="5">
    <source>
        <dbReference type="PROSITE-ProRule" id="PRU00108"/>
    </source>
</evidence>
<dbReference type="PANTHER" id="PTHR24329">
    <property type="entry name" value="HOMEOBOX PROTEIN ARISTALESS"/>
    <property type="match status" value="1"/>
</dbReference>
<keyword evidence="11" id="KW-1185">Reference proteome</keyword>
<feature type="compositionally biased region" description="Low complexity" evidence="7">
    <location>
        <begin position="262"/>
        <end position="278"/>
    </location>
</feature>
<feature type="compositionally biased region" description="Polar residues" evidence="7">
    <location>
        <begin position="34"/>
        <end position="43"/>
    </location>
</feature>
<gene>
    <name evidence="10" type="ORF">PLOB_00013771</name>
</gene>
<dbReference type="InterPro" id="IPR050649">
    <property type="entry name" value="Paired_Homeobox_TFs"/>
</dbReference>
<dbReference type="Pfam" id="PF00046">
    <property type="entry name" value="Homeodomain"/>
    <property type="match status" value="1"/>
</dbReference>
<comment type="caution">
    <text evidence="10">The sequence shown here is derived from an EMBL/GenBank/DDBJ whole genome shotgun (WGS) entry which is preliminary data.</text>
</comment>
<dbReference type="PANTHER" id="PTHR24329:SF543">
    <property type="entry name" value="FI01017P-RELATED"/>
    <property type="match status" value="1"/>
</dbReference>
<feature type="compositionally biased region" description="Basic and acidic residues" evidence="7">
    <location>
        <begin position="19"/>
        <end position="32"/>
    </location>
</feature>
<reference evidence="10 11" key="1">
    <citation type="submission" date="2022-05" db="EMBL/GenBank/DDBJ databases">
        <authorList>
            <consortium name="Genoscope - CEA"/>
            <person name="William W."/>
        </authorList>
    </citation>
    <scope>NUCLEOTIDE SEQUENCE [LARGE SCALE GENOMIC DNA]</scope>
</reference>
<feature type="DNA-binding region" description="Homeobox" evidence="5">
    <location>
        <begin position="89"/>
        <end position="148"/>
    </location>
</feature>
<dbReference type="Proteomes" id="UP001159405">
    <property type="component" value="Unassembled WGS sequence"/>
</dbReference>
<proteinExistence type="predicted"/>
<evidence type="ECO:0000256" key="1">
    <source>
        <dbReference type="ARBA" id="ARBA00004123"/>
    </source>
</evidence>
<evidence type="ECO:0000259" key="9">
    <source>
        <dbReference type="PROSITE" id="PS50803"/>
    </source>
</evidence>
<evidence type="ECO:0000256" key="3">
    <source>
        <dbReference type="ARBA" id="ARBA00023155"/>
    </source>
</evidence>
<dbReference type="PROSITE" id="PS50071">
    <property type="entry name" value="HOMEOBOX_2"/>
    <property type="match status" value="1"/>
</dbReference>
<feature type="region of interest" description="Disordered" evidence="7">
    <location>
        <begin position="1"/>
        <end position="89"/>
    </location>
</feature>
<evidence type="ECO:0000256" key="2">
    <source>
        <dbReference type="ARBA" id="ARBA00023125"/>
    </source>
</evidence>
<keyword evidence="4 5" id="KW-0539">Nucleus</keyword>
<organism evidence="10 11">
    <name type="scientific">Porites lobata</name>
    <dbReference type="NCBI Taxonomy" id="104759"/>
    <lineage>
        <taxon>Eukaryota</taxon>
        <taxon>Metazoa</taxon>
        <taxon>Cnidaria</taxon>
        <taxon>Anthozoa</taxon>
        <taxon>Hexacorallia</taxon>
        <taxon>Scleractinia</taxon>
        <taxon>Fungiina</taxon>
        <taxon>Poritidae</taxon>
        <taxon>Porites</taxon>
    </lineage>
</organism>
<accession>A0ABN8NIK6</accession>
<evidence type="ECO:0000313" key="10">
    <source>
        <dbReference type="EMBL" id="CAH3105604.1"/>
    </source>
</evidence>
<dbReference type="InterPro" id="IPR009057">
    <property type="entry name" value="Homeodomain-like_sf"/>
</dbReference>
<keyword evidence="3 5" id="KW-0371">Homeobox</keyword>
<evidence type="ECO:0000259" key="8">
    <source>
        <dbReference type="PROSITE" id="PS50071"/>
    </source>
</evidence>
<evidence type="ECO:0000256" key="7">
    <source>
        <dbReference type="SAM" id="MobiDB-lite"/>
    </source>
</evidence>
<dbReference type="EMBL" id="CALNXK010000018">
    <property type="protein sequence ID" value="CAH3105604.1"/>
    <property type="molecule type" value="Genomic_DNA"/>
</dbReference>
<feature type="domain" description="OAR" evidence="9">
    <location>
        <begin position="286"/>
        <end position="299"/>
    </location>
</feature>
<dbReference type="SMART" id="SM00389">
    <property type="entry name" value="HOX"/>
    <property type="match status" value="1"/>
</dbReference>
<sequence length="309" mass="34314">MSAKSIPSSYSIDGLLGLSRDDDNKQRTKPDQVIDQTLLGQSTKKSEREDDLESSLTSAEDVVENGEEKEKSEDEDGEDSKCSSGKRKQRRYRTTFTSYQLEELERAFSKTHYPDVFTREALAMKIDLTEARVQVWFQNRRAKWRKREKAQGVRLHAPLGLNNALVPPPLSAYTSELSSKTHDHDWDGYPPGLPHPSPSFPTLRLPLHPACPQSASLGHLYSPFYTHHSEYYPSVLSGSLLAAAAASSAGYKTPVFKFSPSIASRSSPPLAPPRSASPVESDRRTSSIAALRLRAKEHSASFTYLSSSD</sequence>
<feature type="domain" description="Homeobox" evidence="8">
    <location>
        <begin position="87"/>
        <end position="147"/>
    </location>
</feature>
<protein>
    <submittedName>
        <fullName evidence="10">Uncharacterized protein</fullName>
    </submittedName>
</protein>